<dbReference type="Proteomes" id="UP000184395">
    <property type="component" value="Unassembled WGS sequence"/>
</dbReference>
<evidence type="ECO:0000313" key="4">
    <source>
        <dbReference type="Proteomes" id="UP001264340"/>
    </source>
</evidence>
<keyword evidence="4" id="KW-1185">Reference proteome</keyword>
<reference evidence="2 3" key="1">
    <citation type="submission" date="2016-11" db="EMBL/GenBank/DDBJ databases">
        <authorList>
            <person name="Jaros S."/>
            <person name="Januszkiewicz K."/>
            <person name="Wedrychowicz H."/>
        </authorList>
    </citation>
    <scope>NUCLEOTIDE SEQUENCE [LARGE SCALE GENOMIC DNA]</scope>
    <source>
        <strain evidence="2 3">LMG 20594</strain>
    </source>
</reference>
<dbReference type="EMBL" id="JAVDRP010000002">
    <property type="protein sequence ID" value="MDR6408056.1"/>
    <property type="molecule type" value="Genomic_DNA"/>
</dbReference>
<dbReference type="Proteomes" id="UP001264340">
    <property type="component" value="Unassembled WGS sequence"/>
</dbReference>
<sequence length="73" mass="8112">MLQRTAGFGMISKMLPVWRAYPAHAGQPMAAAPCGVRPSPDFLPKRGRIHARFFAVPVCTTFQRRRGRLQSSA</sequence>
<evidence type="ECO:0000313" key="3">
    <source>
        <dbReference type="Proteomes" id="UP000184395"/>
    </source>
</evidence>
<evidence type="ECO:0000313" key="1">
    <source>
        <dbReference type="EMBL" id="MDR6408056.1"/>
    </source>
</evidence>
<accession>A0A1M6XT01</accession>
<dbReference type="AlphaFoldDB" id="A0A1M6XT01"/>
<proteinExistence type="predicted"/>
<gene>
    <name evidence="1" type="ORF">J2804_001444</name>
    <name evidence="2" type="ORF">SAMN05192548_105924</name>
</gene>
<evidence type="ECO:0000313" key="2">
    <source>
        <dbReference type="EMBL" id="SHL09117.1"/>
    </source>
</evidence>
<name>A0A1M6XT01_9BURK</name>
<dbReference type="EMBL" id="FRAB01000059">
    <property type="protein sequence ID" value="SHL09117.1"/>
    <property type="molecule type" value="Genomic_DNA"/>
</dbReference>
<organism evidence="2 3">
    <name type="scientific">Paraburkholderia terricola</name>
    <dbReference type="NCBI Taxonomy" id="169427"/>
    <lineage>
        <taxon>Bacteria</taxon>
        <taxon>Pseudomonadati</taxon>
        <taxon>Pseudomonadota</taxon>
        <taxon>Betaproteobacteria</taxon>
        <taxon>Burkholderiales</taxon>
        <taxon>Burkholderiaceae</taxon>
        <taxon>Paraburkholderia</taxon>
    </lineage>
</organism>
<protein>
    <submittedName>
        <fullName evidence="2">Uncharacterized protein</fullName>
    </submittedName>
</protein>
<dbReference type="STRING" id="169427.SAMN05192548_105924"/>
<reference evidence="1 4" key="2">
    <citation type="submission" date="2023-07" db="EMBL/GenBank/DDBJ databases">
        <title>Sorghum-associated microbial communities from plants grown in Nebraska, USA.</title>
        <authorList>
            <person name="Schachtman D."/>
        </authorList>
    </citation>
    <scope>NUCLEOTIDE SEQUENCE [LARGE SCALE GENOMIC DNA]</scope>
    <source>
        <strain evidence="1 4">DS1316</strain>
    </source>
</reference>